<dbReference type="Proteomes" id="UP000323521">
    <property type="component" value="Chromosome"/>
</dbReference>
<keyword evidence="9" id="KW-1185">Reference proteome</keyword>
<dbReference type="Gene3D" id="1.10.1060.10">
    <property type="entry name" value="Alpha-helical ferredoxin"/>
    <property type="match status" value="1"/>
</dbReference>
<dbReference type="PROSITE" id="PS51379">
    <property type="entry name" value="4FE4S_FER_2"/>
    <property type="match status" value="1"/>
</dbReference>
<dbReference type="SUPFAM" id="SSF46548">
    <property type="entry name" value="alpha-helical ferredoxin"/>
    <property type="match status" value="1"/>
</dbReference>
<accession>A0A3G1KR49</accession>
<keyword evidence="4 6" id="KW-0408">Iron</keyword>
<evidence type="ECO:0000256" key="2">
    <source>
        <dbReference type="ARBA" id="ARBA00022723"/>
    </source>
</evidence>
<evidence type="ECO:0000256" key="5">
    <source>
        <dbReference type="ARBA" id="ARBA00023014"/>
    </source>
</evidence>
<dbReference type="EMBL" id="CP017634">
    <property type="protein sequence ID" value="ATW24952.1"/>
    <property type="molecule type" value="Genomic_DNA"/>
</dbReference>
<evidence type="ECO:0000256" key="4">
    <source>
        <dbReference type="ARBA" id="ARBA00023004"/>
    </source>
</evidence>
<keyword evidence="5 6" id="KW-0411">Iron-sulfur</keyword>
<keyword evidence="6" id="KW-0249">Electron transport</keyword>
<reference evidence="8 9" key="1">
    <citation type="submission" date="2016-10" db="EMBL/GenBank/DDBJ databases">
        <title>Complete Genome Sequence of Peptococcaceae strain DCMF.</title>
        <authorList>
            <person name="Edwards R.J."/>
            <person name="Holland S.I."/>
            <person name="Deshpande N.P."/>
            <person name="Wong Y.K."/>
            <person name="Ertan H."/>
            <person name="Manefield M."/>
            <person name="Russell T.L."/>
            <person name="Lee M.J."/>
        </authorList>
    </citation>
    <scope>NUCLEOTIDE SEQUENCE [LARGE SCALE GENOMIC DNA]</scope>
    <source>
        <strain evidence="8 9">DCMF</strain>
    </source>
</reference>
<dbReference type="RefSeq" id="WP_148134190.1">
    <property type="nucleotide sequence ID" value="NZ_CP017634.1"/>
</dbReference>
<dbReference type="InterPro" id="IPR009051">
    <property type="entry name" value="Helical_ferredxn"/>
</dbReference>
<comment type="function">
    <text evidence="6">Component of a complex that catalyzes the oxidation of glycolate to glyoxylate.</text>
</comment>
<protein>
    <recommendedName>
        <fullName evidence="6">Glycolate oxidase iron-sulfur subunit</fullName>
        <ecNumber evidence="6">1.1.99.14</ecNumber>
    </recommendedName>
</protein>
<evidence type="ECO:0000259" key="7">
    <source>
        <dbReference type="PROSITE" id="PS51379"/>
    </source>
</evidence>
<keyword evidence="2 6" id="KW-0479">Metal-binding</keyword>
<comment type="cofactor">
    <cofactor evidence="6">
        <name>[4Fe-4S] cluster</name>
        <dbReference type="ChEBI" id="CHEBI:49883"/>
    </cofactor>
    <text evidence="6">Binds 2 [4Fe-4S] clusters.</text>
</comment>
<dbReference type="InterPro" id="IPR004017">
    <property type="entry name" value="Cys_rich_dom"/>
</dbReference>
<evidence type="ECO:0000256" key="3">
    <source>
        <dbReference type="ARBA" id="ARBA00022737"/>
    </source>
</evidence>
<keyword evidence="6" id="KW-0813">Transport</keyword>
<dbReference type="AlphaFoldDB" id="A0A3G1KR49"/>
<dbReference type="Pfam" id="PF02754">
    <property type="entry name" value="CCG"/>
    <property type="match status" value="2"/>
</dbReference>
<dbReference type="InterPro" id="IPR017900">
    <property type="entry name" value="4Fe4S_Fe_S_CS"/>
</dbReference>
<evidence type="ECO:0000313" key="8">
    <source>
        <dbReference type="EMBL" id="ATW24952.1"/>
    </source>
</evidence>
<dbReference type="InterPro" id="IPR017896">
    <property type="entry name" value="4Fe4S_Fe-S-bd"/>
</dbReference>
<keyword evidence="3" id="KW-0677">Repeat</keyword>
<dbReference type="PIRSF" id="PIRSF000139">
    <property type="entry name" value="Glc_ox_4Fe-4S"/>
    <property type="match status" value="1"/>
</dbReference>
<evidence type="ECO:0000313" key="9">
    <source>
        <dbReference type="Proteomes" id="UP000323521"/>
    </source>
</evidence>
<gene>
    <name evidence="8" type="ORF">DCMF_09360</name>
</gene>
<sequence>MAYRDHIADLVQKCNRCGACQSVCPVYQELGVESGLARGKISLVKALRQGELDSTPGLTKRLDLCLQCKQCTANCPGGAEGDTIIRWGRAEMQKKLGVSLLYQLIARLLLPRRGIFNATLRMGKWGQKILFRPGPHGQGMLPRIPLGLDRRRVLAPLAPQTLKKKLAEVNAVPSPVLKVAYFSGCMANYIYPQVGEALVRVLNQHRVEVMIPPLQHCCGMPVFSSGDMATARIMAKENLRVLAGLDVDAVVVSCGSCGLALKEHYPELFEEKDPWGQMARKVAEKVKDITEFISERNFAPEMGRREGKVTYHDPCHLKYGLKVTQQPRDILKRIPGLTFIEAKQGHCCGSGGSFCLKHYDLATKITDHCLNNLSETGADIVATGCLACRMQLEDAIVRKGLNLQVRHTVELF</sequence>
<evidence type="ECO:0000256" key="6">
    <source>
        <dbReference type="PIRNR" id="PIRNR000139"/>
    </source>
</evidence>
<dbReference type="OrthoDB" id="9794954at2"/>
<feature type="domain" description="4Fe-4S ferredoxin-type" evidence="7">
    <location>
        <begin position="3"/>
        <end position="35"/>
    </location>
</feature>
<dbReference type="PANTHER" id="PTHR32479:SF20">
    <property type="entry name" value="GLYCOLATE OXIDASE IRON-SULFUR SUBUNIT"/>
    <property type="match status" value="1"/>
</dbReference>
<name>A0A3G1KR49_FORW1</name>
<dbReference type="GO" id="GO:0019154">
    <property type="term" value="F:glycolate dehydrogenase activity"/>
    <property type="evidence" value="ECO:0007669"/>
    <property type="project" value="UniProtKB-EC"/>
</dbReference>
<comment type="catalytic activity">
    <reaction evidence="6">
        <text>(R)-lactate + A = pyruvate + AH2</text>
        <dbReference type="Rhea" id="RHEA:15089"/>
        <dbReference type="ChEBI" id="CHEBI:13193"/>
        <dbReference type="ChEBI" id="CHEBI:15361"/>
        <dbReference type="ChEBI" id="CHEBI:16004"/>
        <dbReference type="ChEBI" id="CHEBI:17499"/>
    </reaction>
</comment>
<dbReference type="Pfam" id="PF13183">
    <property type="entry name" value="Fer4_8"/>
    <property type="match status" value="1"/>
</dbReference>
<dbReference type="GO" id="GO:0046872">
    <property type="term" value="F:metal ion binding"/>
    <property type="evidence" value="ECO:0007669"/>
    <property type="project" value="UniProtKB-UniRule"/>
</dbReference>
<comment type="catalytic activity">
    <reaction evidence="6">
        <text>glycolate + A = glyoxylate + AH2</text>
        <dbReference type="Rhea" id="RHEA:21264"/>
        <dbReference type="ChEBI" id="CHEBI:13193"/>
        <dbReference type="ChEBI" id="CHEBI:17499"/>
        <dbReference type="ChEBI" id="CHEBI:29805"/>
        <dbReference type="ChEBI" id="CHEBI:36655"/>
        <dbReference type="EC" id="1.1.99.14"/>
    </reaction>
</comment>
<dbReference type="PANTHER" id="PTHR32479">
    <property type="entry name" value="GLYCOLATE OXIDASE IRON-SULFUR SUBUNIT"/>
    <property type="match status" value="1"/>
</dbReference>
<organism evidence="8 9">
    <name type="scientific">Formimonas warabiya</name>
    <dbReference type="NCBI Taxonomy" id="1761012"/>
    <lineage>
        <taxon>Bacteria</taxon>
        <taxon>Bacillati</taxon>
        <taxon>Bacillota</taxon>
        <taxon>Clostridia</taxon>
        <taxon>Eubacteriales</taxon>
        <taxon>Peptococcaceae</taxon>
        <taxon>Candidatus Formimonas</taxon>
    </lineage>
</organism>
<dbReference type="InterPro" id="IPR012257">
    <property type="entry name" value="Glc_ox_4Fe-4S"/>
</dbReference>
<dbReference type="GO" id="GO:0051539">
    <property type="term" value="F:4 iron, 4 sulfur cluster binding"/>
    <property type="evidence" value="ECO:0007669"/>
    <property type="project" value="UniProtKB-UniRule"/>
</dbReference>
<dbReference type="PROSITE" id="PS00198">
    <property type="entry name" value="4FE4S_FER_1"/>
    <property type="match status" value="2"/>
</dbReference>
<evidence type="ECO:0000256" key="1">
    <source>
        <dbReference type="ARBA" id="ARBA00022485"/>
    </source>
</evidence>
<dbReference type="EC" id="1.1.99.14" evidence="6"/>
<dbReference type="KEGG" id="fwa:DCMF_09360"/>
<keyword evidence="1 6" id="KW-0004">4Fe-4S</keyword>
<proteinExistence type="predicted"/>